<dbReference type="EC" id="2.7.1.33" evidence="2"/>
<dbReference type="UniPathway" id="UPA00241">
    <property type="reaction ID" value="UER00352"/>
</dbReference>
<dbReference type="InterPro" id="IPR027417">
    <property type="entry name" value="P-loop_NTPase"/>
</dbReference>
<dbReference type="GO" id="GO:0004594">
    <property type="term" value="F:pantothenate kinase activity"/>
    <property type="evidence" value="ECO:0007669"/>
    <property type="project" value="UniProtKB-EC"/>
</dbReference>
<feature type="domain" description="Phosphoribulokinase/uridine kinase" evidence="1">
    <location>
        <begin position="4"/>
        <end position="132"/>
    </location>
</feature>
<dbReference type="RefSeq" id="WP_184199158.1">
    <property type="nucleotide sequence ID" value="NZ_JACHGW010000003.1"/>
</dbReference>
<dbReference type="SUPFAM" id="SSF52540">
    <property type="entry name" value="P-loop containing nucleoside triphosphate hydrolases"/>
    <property type="match status" value="1"/>
</dbReference>
<dbReference type="InterPro" id="IPR006083">
    <property type="entry name" value="PRK/URK"/>
</dbReference>
<dbReference type="Proteomes" id="UP000520814">
    <property type="component" value="Unassembled WGS sequence"/>
</dbReference>
<sequence length="220" mass="24005">MSTLIGLAGSVAAGKSTLAAQLAETERAAGKTVEVVSTDGFLLPNAELERRGLLGRKGFPESYDAAAFTAFLDALRAGEPASVPVYSHQTYDILPDTRRALGQPKLVIVEGINALQPAFTAGKLDQRLYLHAEEPDLFRWYRERLLRLRDTARTDPSSYFTRFLALTDAEWEARIQTIWESVNLPNLHEHILPTKALADTVLVKGPDHGIVAASPLLSAG</sequence>
<gene>
    <name evidence="2" type="ORF">HNQ39_003495</name>
</gene>
<dbReference type="GO" id="GO:0015937">
    <property type="term" value="P:coenzyme A biosynthetic process"/>
    <property type="evidence" value="ECO:0007669"/>
    <property type="project" value="UniProtKB-UniPathway"/>
</dbReference>
<comment type="caution">
    <text evidence="2">The sequence shown here is derived from an EMBL/GenBank/DDBJ whole genome shotgun (WGS) entry which is preliminary data.</text>
</comment>
<evidence type="ECO:0000313" key="3">
    <source>
        <dbReference type="Proteomes" id="UP000520814"/>
    </source>
</evidence>
<reference evidence="2 3" key="1">
    <citation type="submission" date="2020-08" db="EMBL/GenBank/DDBJ databases">
        <title>Genomic Encyclopedia of Type Strains, Phase IV (KMG-IV): sequencing the most valuable type-strain genomes for metagenomic binning, comparative biology and taxonomic classification.</title>
        <authorList>
            <person name="Goeker M."/>
        </authorList>
    </citation>
    <scope>NUCLEOTIDE SEQUENCE [LARGE SCALE GENOMIC DNA]</scope>
    <source>
        <strain evidence="2 3">DSM 23562</strain>
    </source>
</reference>
<evidence type="ECO:0000259" key="1">
    <source>
        <dbReference type="Pfam" id="PF00485"/>
    </source>
</evidence>
<keyword evidence="3" id="KW-1185">Reference proteome</keyword>
<accession>A0A7W9SSQ4</accession>
<name>A0A7W9SSQ4_ARMRO</name>
<protein>
    <submittedName>
        <fullName evidence="2">Type I pantothenate kinase</fullName>
        <ecNumber evidence="2">2.7.1.33</ecNumber>
    </submittedName>
</protein>
<keyword evidence="2" id="KW-0808">Transferase</keyword>
<organism evidence="2 3">
    <name type="scientific">Armatimonas rosea</name>
    <dbReference type="NCBI Taxonomy" id="685828"/>
    <lineage>
        <taxon>Bacteria</taxon>
        <taxon>Bacillati</taxon>
        <taxon>Armatimonadota</taxon>
        <taxon>Armatimonadia</taxon>
        <taxon>Armatimonadales</taxon>
        <taxon>Armatimonadaceae</taxon>
        <taxon>Armatimonas</taxon>
    </lineage>
</organism>
<evidence type="ECO:0000313" key="2">
    <source>
        <dbReference type="EMBL" id="MBB6051685.1"/>
    </source>
</evidence>
<dbReference type="EMBL" id="JACHGW010000003">
    <property type="protein sequence ID" value="MBB6051685.1"/>
    <property type="molecule type" value="Genomic_DNA"/>
</dbReference>
<dbReference type="Gene3D" id="3.40.50.300">
    <property type="entry name" value="P-loop containing nucleotide triphosphate hydrolases"/>
    <property type="match status" value="1"/>
</dbReference>
<dbReference type="AlphaFoldDB" id="A0A7W9SSQ4"/>
<dbReference type="GO" id="GO:0005524">
    <property type="term" value="F:ATP binding"/>
    <property type="evidence" value="ECO:0007669"/>
    <property type="project" value="InterPro"/>
</dbReference>
<dbReference type="PANTHER" id="PTHR10285">
    <property type="entry name" value="URIDINE KINASE"/>
    <property type="match status" value="1"/>
</dbReference>
<dbReference type="Pfam" id="PF00485">
    <property type="entry name" value="PRK"/>
    <property type="match status" value="1"/>
</dbReference>
<keyword evidence="2" id="KW-0418">Kinase</keyword>
<proteinExistence type="predicted"/>